<keyword evidence="2" id="KW-1003">Cell membrane</keyword>
<evidence type="ECO:0000256" key="5">
    <source>
        <dbReference type="ARBA" id="ARBA00023136"/>
    </source>
</evidence>
<dbReference type="PANTHER" id="PTHR33931">
    <property type="entry name" value="HOLIN-LIKE PROTEIN CIDA-RELATED"/>
    <property type="match status" value="1"/>
</dbReference>
<accession>A0A1N7PFM3</accession>
<dbReference type="RefSeq" id="WP_054340026.1">
    <property type="nucleotide sequence ID" value="NZ_FTOE01000014.1"/>
</dbReference>
<evidence type="ECO:0000256" key="1">
    <source>
        <dbReference type="ARBA" id="ARBA00004651"/>
    </source>
</evidence>
<sequence length="118" mass="13161">MLNGFLALLLCQLLGEWVVLATSIPVPGPVVGMVMLLVLLMFNKRIPESVRSVSESLLRYLAFLYVPAGVGLMLHLEIISDYWLAILVSLFVSTFITLLVTAWIFKILIKKVKKSEAL</sequence>
<feature type="transmembrane region" description="Helical" evidence="6">
    <location>
        <begin position="82"/>
        <end position="105"/>
    </location>
</feature>
<dbReference type="Pfam" id="PF03788">
    <property type="entry name" value="LrgA"/>
    <property type="match status" value="1"/>
</dbReference>
<evidence type="ECO:0000256" key="3">
    <source>
        <dbReference type="ARBA" id="ARBA00022692"/>
    </source>
</evidence>
<dbReference type="AlphaFoldDB" id="A0A1N7PFM3"/>
<organism evidence="7 8">
    <name type="scientific">Neptunomonas antarctica</name>
    <dbReference type="NCBI Taxonomy" id="619304"/>
    <lineage>
        <taxon>Bacteria</taxon>
        <taxon>Pseudomonadati</taxon>
        <taxon>Pseudomonadota</taxon>
        <taxon>Gammaproteobacteria</taxon>
        <taxon>Oceanospirillales</taxon>
        <taxon>Oceanospirillaceae</taxon>
        <taxon>Neptunomonas</taxon>
    </lineage>
</organism>
<dbReference type="Proteomes" id="UP000185999">
    <property type="component" value="Unassembled WGS sequence"/>
</dbReference>
<dbReference type="InterPro" id="IPR005538">
    <property type="entry name" value="LrgA/CidA"/>
</dbReference>
<evidence type="ECO:0000256" key="6">
    <source>
        <dbReference type="SAM" id="Phobius"/>
    </source>
</evidence>
<dbReference type="GO" id="GO:0005886">
    <property type="term" value="C:plasma membrane"/>
    <property type="evidence" value="ECO:0007669"/>
    <property type="project" value="UniProtKB-SubCell"/>
</dbReference>
<gene>
    <name evidence="7" type="ORF">SAMN05421760_11440</name>
</gene>
<keyword evidence="3 6" id="KW-0812">Transmembrane</keyword>
<feature type="transmembrane region" description="Helical" evidence="6">
    <location>
        <begin position="58"/>
        <end position="76"/>
    </location>
</feature>
<dbReference type="STRING" id="619304.SAMN05421760_11440"/>
<keyword evidence="5 6" id="KW-0472">Membrane</keyword>
<evidence type="ECO:0000313" key="8">
    <source>
        <dbReference type="Proteomes" id="UP000185999"/>
    </source>
</evidence>
<dbReference type="OrthoDB" id="385012at2"/>
<reference evidence="8" key="1">
    <citation type="submission" date="2017-01" db="EMBL/GenBank/DDBJ databases">
        <authorList>
            <person name="Varghese N."/>
            <person name="Submissions S."/>
        </authorList>
    </citation>
    <scope>NUCLEOTIDE SEQUENCE [LARGE SCALE GENOMIC DNA]</scope>
    <source>
        <strain evidence="8">DSM 22306</strain>
    </source>
</reference>
<keyword evidence="4 6" id="KW-1133">Transmembrane helix</keyword>
<dbReference type="PANTHER" id="PTHR33931:SF2">
    <property type="entry name" value="HOLIN-LIKE PROTEIN CIDA"/>
    <property type="match status" value="1"/>
</dbReference>
<comment type="subcellular location">
    <subcellularLocation>
        <location evidence="1">Cell membrane</location>
        <topology evidence="1">Multi-pass membrane protein</topology>
    </subcellularLocation>
</comment>
<evidence type="ECO:0000313" key="7">
    <source>
        <dbReference type="EMBL" id="SIT09159.1"/>
    </source>
</evidence>
<evidence type="ECO:0000256" key="2">
    <source>
        <dbReference type="ARBA" id="ARBA00022475"/>
    </source>
</evidence>
<dbReference type="EMBL" id="FTOE01000014">
    <property type="protein sequence ID" value="SIT09159.1"/>
    <property type="molecule type" value="Genomic_DNA"/>
</dbReference>
<protein>
    <submittedName>
        <fullName evidence="7">Holin-like protein</fullName>
    </submittedName>
</protein>
<proteinExistence type="predicted"/>
<evidence type="ECO:0000256" key="4">
    <source>
        <dbReference type="ARBA" id="ARBA00022989"/>
    </source>
</evidence>
<keyword evidence="8" id="KW-1185">Reference proteome</keyword>
<name>A0A1N7PFM3_9GAMM</name>